<gene>
    <name evidence="2" type="ORF">AXG93_3040s1040</name>
</gene>
<feature type="compositionally biased region" description="Basic and acidic residues" evidence="1">
    <location>
        <begin position="26"/>
        <end position="41"/>
    </location>
</feature>
<evidence type="ECO:0000313" key="2">
    <source>
        <dbReference type="EMBL" id="OAE26287.1"/>
    </source>
</evidence>
<comment type="caution">
    <text evidence="2">The sequence shown here is derived from an EMBL/GenBank/DDBJ whole genome shotgun (WGS) entry which is preliminary data.</text>
</comment>
<dbReference type="EMBL" id="LVLJ01002195">
    <property type="protein sequence ID" value="OAE26287.1"/>
    <property type="molecule type" value="Genomic_DNA"/>
</dbReference>
<evidence type="ECO:0000313" key="3">
    <source>
        <dbReference type="Proteomes" id="UP000077202"/>
    </source>
</evidence>
<organism evidence="2 3">
    <name type="scientific">Marchantia polymorpha subsp. ruderalis</name>
    <dbReference type="NCBI Taxonomy" id="1480154"/>
    <lineage>
        <taxon>Eukaryota</taxon>
        <taxon>Viridiplantae</taxon>
        <taxon>Streptophyta</taxon>
        <taxon>Embryophyta</taxon>
        <taxon>Marchantiophyta</taxon>
        <taxon>Marchantiopsida</taxon>
        <taxon>Marchantiidae</taxon>
        <taxon>Marchantiales</taxon>
        <taxon>Marchantiaceae</taxon>
        <taxon>Marchantia</taxon>
    </lineage>
</organism>
<sequence>MDEDRRRKNAVDDRSWREVGTLGWDGGDRRKQTDSSGHLEEAFSSARPSPEHRRGRGGRALRIKIDSGPEAQLLVRCFPSPGLWEVEQLEQTDRIGYDGWVGDERSEEYVVLLIPAWA</sequence>
<protein>
    <submittedName>
        <fullName evidence="2">Uncharacterized protein</fullName>
    </submittedName>
</protein>
<keyword evidence="3" id="KW-1185">Reference proteome</keyword>
<proteinExistence type="predicted"/>
<dbReference type="Proteomes" id="UP000077202">
    <property type="component" value="Unassembled WGS sequence"/>
</dbReference>
<evidence type="ECO:0000256" key="1">
    <source>
        <dbReference type="SAM" id="MobiDB-lite"/>
    </source>
</evidence>
<dbReference type="AlphaFoldDB" id="A0A176VZR8"/>
<accession>A0A176VZR8</accession>
<feature type="region of interest" description="Disordered" evidence="1">
    <location>
        <begin position="22"/>
        <end position="58"/>
    </location>
</feature>
<reference evidence="2" key="1">
    <citation type="submission" date="2016-03" db="EMBL/GenBank/DDBJ databases">
        <title>Mechanisms controlling the formation of the plant cell surface in tip-growing cells are functionally conserved among land plants.</title>
        <authorList>
            <person name="Honkanen S."/>
            <person name="Jones V.A."/>
            <person name="Morieri G."/>
            <person name="Champion C."/>
            <person name="Hetherington A.J."/>
            <person name="Kelly S."/>
            <person name="Saint-Marcoux D."/>
            <person name="Proust H."/>
            <person name="Prescott H."/>
            <person name="Dolan L."/>
        </authorList>
    </citation>
    <scope>NUCLEOTIDE SEQUENCE [LARGE SCALE GENOMIC DNA]</scope>
    <source>
        <tissue evidence="2">Whole gametophyte</tissue>
    </source>
</reference>
<name>A0A176VZR8_MARPO</name>